<evidence type="ECO:0000313" key="1">
    <source>
        <dbReference type="EMBL" id="KAJ8665639.1"/>
    </source>
</evidence>
<protein>
    <submittedName>
        <fullName evidence="1">Uncharacterized protein</fullName>
    </submittedName>
</protein>
<sequence length="440" mass="48672">MKIPEISQVLPDFDGKGISVNRFIRECLDIKPFVNPQERAFFLRLVKSRVEGSASSYLQYKTFDDLDQLLDELRRTFASSQNLPQVQAELARVVQIPGERGTDYGLRVTSLLHKINELANEKFGREVAQNMVEGSISAPTTLNTNRDDLSVPEGSNKPRTNPRIIDRKTLKTKIKVIPITTDTTHCIPNQPDTTYCISNGPRPLESPPNRVDTGLEVRDRRQNGTTNCTQNGPRPLESPPNRVDTGLEVRDRRRNEPSTAANQSDNCSHSPWEATDRDDGPKEDIDCTTNGPQTLESPPICVDTGSSRCVTVAPNPPWATTETCGRGPDEGCPQGLGWSTASRSTTETCGPRTGMDPEVGDVVKSELESGRLILFAFIKEKYDDIPSVSTVCLCLTHLRDALLNDRIGTVSLAKRGGGLDDIPWAPIEDTIRTHWNVENL</sequence>
<keyword evidence="2" id="KW-1185">Reference proteome</keyword>
<dbReference type="EMBL" id="CM056744">
    <property type="protein sequence ID" value="KAJ8665639.1"/>
    <property type="molecule type" value="Genomic_DNA"/>
</dbReference>
<dbReference type="Proteomes" id="UP001239111">
    <property type="component" value="Chromosome 4"/>
</dbReference>
<proteinExistence type="predicted"/>
<gene>
    <name evidence="1" type="ORF">QAD02_007301</name>
</gene>
<accession>A0ACC2N3K2</accession>
<evidence type="ECO:0000313" key="2">
    <source>
        <dbReference type="Proteomes" id="UP001239111"/>
    </source>
</evidence>
<reference evidence="1" key="1">
    <citation type="submission" date="2023-04" db="EMBL/GenBank/DDBJ databases">
        <title>A chromosome-level genome assembly of the parasitoid wasp Eretmocerus hayati.</title>
        <authorList>
            <person name="Zhong Y."/>
            <person name="Liu S."/>
            <person name="Liu Y."/>
        </authorList>
    </citation>
    <scope>NUCLEOTIDE SEQUENCE</scope>
    <source>
        <strain evidence="1">ZJU_SS_LIU_2023</strain>
    </source>
</reference>
<organism evidence="1 2">
    <name type="scientific">Eretmocerus hayati</name>
    <dbReference type="NCBI Taxonomy" id="131215"/>
    <lineage>
        <taxon>Eukaryota</taxon>
        <taxon>Metazoa</taxon>
        <taxon>Ecdysozoa</taxon>
        <taxon>Arthropoda</taxon>
        <taxon>Hexapoda</taxon>
        <taxon>Insecta</taxon>
        <taxon>Pterygota</taxon>
        <taxon>Neoptera</taxon>
        <taxon>Endopterygota</taxon>
        <taxon>Hymenoptera</taxon>
        <taxon>Apocrita</taxon>
        <taxon>Proctotrupomorpha</taxon>
        <taxon>Chalcidoidea</taxon>
        <taxon>Aphelinidae</taxon>
        <taxon>Aphelininae</taxon>
        <taxon>Eretmocerus</taxon>
    </lineage>
</organism>
<name>A0ACC2N3K2_9HYME</name>
<comment type="caution">
    <text evidence="1">The sequence shown here is derived from an EMBL/GenBank/DDBJ whole genome shotgun (WGS) entry which is preliminary data.</text>
</comment>